<accession>A0A318JQF4</accession>
<dbReference type="PROSITE" id="PS51318">
    <property type="entry name" value="TAT"/>
    <property type="match status" value="1"/>
</dbReference>
<dbReference type="PROSITE" id="PS51007">
    <property type="entry name" value="CYTC"/>
    <property type="match status" value="1"/>
</dbReference>
<dbReference type="GO" id="GO:0020037">
    <property type="term" value="F:heme binding"/>
    <property type="evidence" value="ECO:0007669"/>
    <property type="project" value="InterPro"/>
</dbReference>
<evidence type="ECO:0000256" key="1">
    <source>
        <dbReference type="ARBA" id="ARBA00022617"/>
    </source>
</evidence>
<dbReference type="InterPro" id="IPR006311">
    <property type="entry name" value="TAT_signal"/>
</dbReference>
<feature type="domain" description="Cytochrome c" evidence="6">
    <location>
        <begin position="31"/>
        <end position="112"/>
    </location>
</feature>
<dbReference type="AlphaFoldDB" id="A0A318JQF4"/>
<dbReference type="Gene3D" id="1.10.760.10">
    <property type="entry name" value="Cytochrome c-like domain"/>
    <property type="match status" value="1"/>
</dbReference>
<dbReference type="Pfam" id="PF13442">
    <property type="entry name" value="Cytochrome_CBB3"/>
    <property type="match status" value="1"/>
</dbReference>
<feature type="signal peptide" evidence="5">
    <location>
        <begin position="1"/>
        <end position="29"/>
    </location>
</feature>
<dbReference type="Proteomes" id="UP000248395">
    <property type="component" value="Unassembled WGS sequence"/>
</dbReference>
<dbReference type="EMBL" id="QJKC01000002">
    <property type="protein sequence ID" value="PXX50488.1"/>
    <property type="molecule type" value="Genomic_DNA"/>
</dbReference>
<feature type="chain" id="PRO_5016396050" evidence="5">
    <location>
        <begin position="30"/>
        <end position="114"/>
    </location>
</feature>
<keyword evidence="5" id="KW-0732">Signal</keyword>
<gene>
    <name evidence="7" type="ORF">DFR38_102137</name>
</gene>
<keyword evidence="3 4" id="KW-0408">Iron</keyword>
<keyword evidence="2 4" id="KW-0479">Metal-binding</keyword>
<dbReference type="GO" id="GO:0046872">
    <property type="term" value="F:metal ion binding"/>
    <property type="evidence" value="ECO:0007669"/>
    <property type="project" value="UniProtKB-KW"/>
</dbReference>
<proteinExistence type="predicted"/>
<evidence type="ECO:0000256" key="4">
    <source>
        <dbReference type="PROSITE-ProRule" id="PRU00433"/>
    </source>
</evidence>
<keyword evidence="8" id="KW-1185">Reference proteome</keyword>
<dbReference type="OrthoDB" id="8689082at2"/>
<name>A0A318JQF4_9NEIS</name>
<organism evidence="7 8">
    <name type="scientific">Aquitalea magnusonii</name>
    <dbReference type="NCBI Taxonomy" id="332411"/>
    <lineage>
        <taxon>Bacteria</taxon>
        <taxon>Pseudomonadati</taxon>
        <taxon>Pseudomonadota</taxon>
        <taxon>Betaproteobacteria</taxon>
        <taxon>Neisseriales</taxon>
        <taxon>Chromobacteriaceae</taxon>
        <taxon>Aquitalea</taxon>
    </lineage>
</organism>
<dbReference type="InterPro" id="IPR009056">
    <property type="entry name" value="Cyt_c-like_dom"/>
</dbReference>
<evidence type="ECO:0000259" key="6">
    <source>
        <dbReference type="PROSITE" id="PS51007"/>
    </source>
</evidence>
<dbReference type="RefSeq" id="WP_059286300.1">
    <property type="nucleotide sequence ID" value="NZ_LNQU01000070.1"/>
</dbReference>
<evidence type="ECO:0000313" key="8">
    <source>
        <dbReference type="Proteomes" id="UP000248395"/>
    </source>
</evidence>
<keyword evidence="1 4" id="KW-0349">Heme</keyword>
<sequence length="114" mass="11884">MDSGPVRRRLWLAGLSALLAASLCQQAAAAPDEARAAALLQLLHNDCGACHGLSLKGGLGSPLTPQALAGKPADSLVATILNGRPGTPMPPWRPFLSEEEAQWLVQLLQQGGVR</sequence>
<protein>
    <submittedName>
        <fullName evidence="7">Cytochrome c55X</fullName>
    </submittedName>
</protein>
<evidence type="ECO:0000256" key="2">
    <source>
        <dbReference type="ARBA" id="ARBA00022723"/>
    </source>
</evidence>
<dbReference type="SUPFAM" id="SSF46626">
    <property type="entry name" value="Cytochrome c"/>
    <property type="match status" value="1"/>
</dbReference>
<dbReference type="GO" id="GO:0009055">
    <property type="term" value="F:electron transfer activity"/>
    <property type="evidence" value="ECO:0007669"/>
    <property type="project" value="InterPro"/>
</dbReference>
<evidence type="ECO:0000313" key="7">
    <source>
        <dbReference type="EMBL" id="PXX50488.1"/>
    </source>
</evidence>
<dbReference type="InterPro" id="IPR036909">
    <property type="entry name" value="Cyt_c-like_dom_sf"/>
</dbReference>
<evidence type="ECO:0000256" key="3">
    <source>
        <dbReference type="ARBA" id="ARBA00023004"/>
    </source>
</evidence>
<reference evidence="7 8" key="1">
    <citation type="submission" date="2018-05" db="EMBL/GenBank/DDBJ databases">
        <title>Genomic Encyclopedia of Type Strains, Phase IV (KMG-IV): sequencing the most valuable type-strain genomes for metagenomic binning, comparative biology and taxonomic classification.</title>
        <authorList>
            <person name="Goeker M."/>
        </authorList>
    </citation>
    <scope>NUCLEOTIDE SEQUENCE [LARGE SCALE GENOMIC DNA]</scope>
    <source>
        <strain evidence="7 8">DSM 25134</strain>
    </source>
</reference>
<evidence type="ECO:0000256" key="5">
    <source>
        <dbReference type="SAM" id="SignalP"/>
    </source>
</evidence>
<comment type="caution">
    <text evidence="7">The sequence shown here is derived from an EMBL/GenBank/DDBJ whole genome shotgun (WGS) entry which is preliminary data.</text>
</comment>